<dbReference type="Proteomes" id="UP000647416">
    <property type="component" value="Unassembled WGS sequence"/>
</dbReference>
<evidence type="ECO:0000256" key="1">
    <source>
        <dbReference type="SAM" id="Phobius"/>
    </source>
</evidence>
<accession>A0A926ISJ4</accession>
<feature type="transmembrane region" description="Helical" evidence="1">
    <location>
        <begin position="82"/>
        <end position="101"/>
    </location>
</feature>
<feature type="transmembrane region" description="Helical" evidence="1">
    <location>
        <begin position="56"/>
        <end position="76"/>
    </location>
</feature>
<protein>
    <submittedName>
        <fullName evidence="2">Small basic family protein</fullName>
    </submittedName>
</protein>
<dbReference type="Pfam" id="PF06947">
    <property type="entry name" value="DUF1290"/>
    <property type="match status" value="1"/>
</dbReference>
<sequence>MILIFALAAGCALAVMFDIYIPAYFIPYAAMMILASLDSLLGAYTASLRGKYDFTIFITGFFGNALISALLIFFGKKVGLDLYLAASLVFVMRIFQNFAIARRIFLKSFIKNHDNDKISEKNE</sequence>
<organism evidence="2 3">
    <name type="scientific">Qingrenia yutianensis</name>
    <dbReference type="NCBI Taxonomy" id="2763676"/>
    <lineage>
        <taxon>Bacteria</taxon>
        <taxon>Bacillati</taxon>
        <taxon>Bacillota</taxon>
        <taxon>Clostridia</taxon>
        <taxon>Eubacteriales</taxon>
        <taxon>Oscillospiraceae</taxon>
        <taxon>Qingrenia</taxon>
    </lineage>
</organism>
<dbReference type="InterPro" id="IPR009709">
    <property type="entry name" value="DUF1290"/>
</dbReference>
<dbReference type="EMBL" id="JACRTE010000005">
    <property type="protein sequence ID" value="MBC8596459.1"/>
    <property type="molecule type" value="Genomic_DNA"/>
</dbReference>
<keyword evidence="1" id="KW-0812">Transmembrane</keyword>
<feature type="transmembrane region" description="Helical" evidence="1">
    <location>
        <begin position="24"/>
        <end position="44"/>
    </location>
</feature>
<evidence type="ECO:0000313" key="2">
    <source>
        <dbReference type="EMBL" id="MBC8596459.1"/>
    </source>
</evidence>
<evidence type="ECO:0000313" key="3">
    <source>
        <dbReference type="Proteomes" id="UP000647416"/>
    </source>
</evidence>
<keyword evidence="1" id="KW-1133">Transmembrane helix</keyword>
<proteinExistence type="predicted"/>
<gene>
    <name evidence="2" type="ORF">H8706_06210</name>
</gene>
<dbReference type="AlphaFoldDB" id="A0A926ISJ4"/>
<keyword evidence="1" id="KW-0472">Membrane</keyword>
<keyword evidence="3" id="KW-1185">Reference proteome</keyword>
<dbReference type="RefSeq" id="WP_178347137.1">
    <property type="nucleotide sequence ID" value="NZ_JACRTE010000005.1"/>
</dbReference>
<name>A0A926ISJ4_9FIRM</name>
<reference evidence="2" key="1">
    <citation type="submission" date="2020-08" db="EMBL/GenBank/DDBJ databases">
        <title>Genome public.</title>
        <authorList>
            <person name="Liu C."/>
            <person name="Sun Q."/>
        </authorList>
    </citation>
    <scope>NUCLEOTIDE SEQUENCE</scope>
    <source>
        <strain evidence="2">NSJ-50</strain>
    </source>
</reference>
<comment type="caution">
    <text evidence="2">The sequence shown here is derived from an EMBL/GenBank/DDBJ whole genome shotgun (WGS) entry which is preliminary data.</text>
</comment>